<dbReference type="RefSeq" id="WP_195902121.1">
    <property type="nucleotide sequence ID" value="NZ_JADOGI010000267.1"/>
</dbReference>
<evidence type="ECO:0000313" key="2">
    <source>
        <dbReference type="EMBL" id="MBF8193249.1"/>
    </source>
</evidence>
<accession>A0A931F2S5</accession>
<keyword evidence="3" id="KW-1185">Reference proteome</keyword>
<feature type="region of interest" description="Disordered" evidence="1">
    <location>
        <begin position="141"/>
        <end position="162"/>
    </location>
</feature>
<sequence>MPWQNRPDPKTEALRASRTLNPRPQDVTDEAFLSADFFDPRDLVQVKYEMVRPAREDGARVSAAASAFGFSRQSFYQAAAALDEGGLAALVPAKPGPRGAHKLTPDVVEHIRALLAADPSLRAADLAHAIAERFGRRVHPRSIERALKRSGQEPDRSTKRSR</sequence>
<name>A0A931F2S5_9ACTN</name>
<evidence type="ECO:0000256" key="1">
    <source>
        <dbReference type="SAM" id="MobiDB-lite"/>
    </source>
</evidence>
<feature type="region of interest" description="Disordered" evidence="1">
    <location>
        <begin position="1"/>
        <end position="26"/>
    </location>
</feature>
<dbReference type="Proteomes" id="UP000605361">
    <property type="component" value="Unassembled WGS sequence"/>
</dbReference>
<organism evidence="2 3">
    <name type="scientific">Nonomuraea cypriaca</name>
    <dbReference type="NCBI Taxonomy" id="1187855"/>
    <lineage>
        <taxon>Bacteria</taxon>
        <taxon>Bacillati</taxon>
        <taxon>Actinomycetota</taxon>
        <taxon>Actinomycetes</taxon>
        <taxon>Streptosporangiales</taxon>
        <taxon>Streptosporangiaceae</taxon>
        <taxon>Nonomuraea</taxon>
    </lineage>
</organism>
<dbReference type="EMBL" id="JADOGI010000267">
    <property type="protein sequence ID" value="MBF8193249.1"/>
    <property type="molecule type" value="Genomic_DNA"/>
</dbReference>
<comment type="caution">
    <text evidence="2">The sequence shown here is derived from an EMBL/GenBank/DDBJ whole genome shotgun (WGS) entry which is preliminary data.</text>
</comment>
<dbReference type="InterPro" id="IPR009057">
    <property type="entry name" value="Homeodomain-like_sf"/>
</dbReference>
<gene>
    <name evidence="2" type="ORF">ITP53_47800</name>
</gene>
<reference evidence="2" key="1">
    <citation type="submission" date="2020-11" db="EMBL/GenBank/DDBJ databases">
        <title>Whole-genome analyses of Nonomuraea sp. K274.</title>
        <authorList>
            <person name="Veyisoglu A."/>
        </authorList>
    </citation>
    <scope>NUCLEOTIDE SEQUENCE</scope>
    <source>
        <strain evidence="2">K274</strain>
    </source>
</reference>
<protein>
    <submittedName>
        <fullName evidence="2">Helix-turn-helix domain containing protein</fullName>
    </submittedName>
</protein>
<dbReference type="AlphaFoldDB" id="A0A931F2S5"/>
<dbReference type="Pfam" id="PF13565">
    <property type="entry name" value="HTH_32"/>
    <property type="match status" value="1"/>
</dbReference>
<proteinExistence type="predicted"/>
<evidence type="ECO:0000313" key="3">
    <source>
        <dbReference type="Proteomes" id="UP000605361"/>
    </source>
</evidence>
<dbReference type="SUPFAM" id="SSF46689">
    <property type="entry name" value="Homeodomain-like"/>
    <property type="match status" value="1"/>
</dbReference>